<evidence type="ECO:0000313" key="4">
    <source>
        <dbReference type="Proteomes" id="UP000078534"/>
    </source>
</evidence>
<evidence type="ECO:0000256" key="1">
    <source>
        <dbReference type="SAM" id="MobiDB-lite"/>
    </source>
</evidence>
<dbReference type="RefSeq" id="WP_066334131.1">
    <property type="nucleotide sequence ID" value="NZ_LWSG01000022.1"/>
</dbReference>
<protein>
    <recommendedName>
        <fullName evidence="2">VWFA domain-containing protein</fullName>
    </recommendedName>
</protein>
<name>A0A179SYC2_9BACI</name>
<keyword evidence="4" id="KW-1185">Reference proteome</keyword>
<organism evidence="3 4">
    <name type="scientific">Metabacillus litoralis</name>
    <dbReference type="NCBI Taxonomy" id="152268"/>
    <lineage>
        <taxon>Bacteria</taxon>
        <taxon>Bacillati</taxon>
        <taxon>Bacillota</taxon>
        <taxon>Bacilli</taxon>
        <taxon>Bacillales</taxon>
        <taxon>Bacillaceae</taxon>
        <taxon>Metabacillus</taxon>
    </lineage>
</organism>
<dbReference type="InterPro" id="IPR002035">
    <property type="entry name" value="VWF_A"/>
</dbReference>
<dbReference type="InterPro" id="IPR025861">
    <property type="entry name" value="CobT_VWA_dom"/>
</dbReference>
<dbReference type="InterPro" id="IPR051928">
    <property type="entry name" value="NorD/CobT"/>
</dbReference>
<dbReference type="AlphaFoldDB" id="A0A179SYC2"/>
<sequence>MRFIKFNDQQVDSFLFMELSDLAKALTKLSDIEVDYSVQSYIDPVQRKIYVSHFWDHREKNETVPALKSDIYLRCIGNFYHTNFQEIGLFIEKTKLLKLNGFAKQLCMLLEDLRLEEICKKERPGTKRAFEVRRNLYRKYFHSQLTIHQERSILTDALFNTLYLRLTAQSPLEQMPILSDSVDRALPFIESKIFQVYEVNTTKAVIQIVLDIMDVLEEMLEKDMLNTYFYLADLPYGSYETNSLFDELKRKSKLKNKDSLEEAKKGDEDVHGDKLPTWHSETSKPTKSFLQFDLEQGTNTTINGDGIVREGDDGDQALAMVQGTSKKAKKNDYSNLEALENKSEDRSMAGDLVYGKENKFAVPVFVEAKQPLPNELEQYKKDRNDILLFQNKLKLMIQKTLEHKRTLPRTDLHIGRLNKKLLRLLTDENPKLFYKKQEKSQQIDAVFTLLVDCSASMFDKMEQTKLGITLFHETLKSVRVPHQIVGFWEDTNEASKTRQPNHFHTVITFEDSLKQQSGPEIMQLSPEEDNRDGYAIRHMTKQLTMRNEKQKFLLVFSDGEPAAMGYERNGIIDTHEAVLEARKLGIEVMNVFLSRGEIDEPTKKTIQNIYGKYSIFVDKIEELPEQLFPLLKRLLLKTI</sequence>
<dbReference type="EMBL" id="LWSG01000022">
    <property type="protein sequence ID" value="OAS85302.1"/>
    <property type="molecule type" value="Genomic_DNA"/>
</dbReference>
<dbReference type="CDD" id="cd01454">
    <property type="entry name" value="vWA_norD_type"/>
    <property type="match status" value="1"/>
</dbReference>
<comment type="caution">
    <text evidence="3">The sequence shown here is derived from an EMBL/GenBank/DDBJ whole genome shotgun (WGS) entry which is preliminary data.</text>
</comment>
<dbReference type="Proteomes" id="UP000078534">
    <property type="component" value="Unassembled WGS sequence"/>
</dbReference>
<dbReference type="SMART" id="SM00327">
    <property type="entry name" value="VWA"/>
    <property type="match status" value="1"/>
</dbReference>
<dbReference type="STRING" id="152268.A6K24_24645"/>
<gene>
    <name evidence="3" type="ORF">A6K24_24645</name>
</gene>
<dbReference type="OrthoDB" id="2370292at2"/>
<accession>A0A179SYC2</accession>
<dbReference type="PANTHER" id="PTHR41248">
    <property type="entry name" value="NORD PROTEIN"/>
    <property type="match status" value="1"/>
</dbReference>
<dbReference type="SUPFAM" id="SSF53300">
    <property type="entry name" value="vWA-like"/>
    <property type="match status" value="1"/>
</dbReference>
<dbReference type="PANTHER" id="PTHR41248:SF1">
    <property type="entry name" value="NORD PROTEIN"/>
    <property type="match status" value="1"/>
</dbReference>
<evidence type="ECO:0000259" key="2">
    <source>
        <dbReference type="SMART" id="SM00327"/>
    </source>
</evidence>
<dbReference type="InterPro" id="IPR036465">
    <property type="entry name" value="vWFA_dom_sf"/>
</dbReference>
<evidence type="ECO:0000313" key="3">
    <source>
        <dbReference type="EMBL" id="OAS85302.1"/>
    </source>
</evidence>
<dbReference type="Pfam" id="PF11775">
    <property type="entry name" value="CobT_C"/>
    <property type="match status" value="1"/>
</dbReference>
<proteinExistence type="predicted"/>
<reference evidence="4" key="1">
    <citation type="submission" date="2016-04" db="EMBL/GenBank/DDBJ databases">
        <authorList>
            <person name="Lyu Z."/>
            <person name="Lyu W."/>
        </authorList>
    </citation>
    <scope>NUCLEOTIDE SEQUENCE [LARGE SCALE GENOMIC DNA]</scope>
    <source>
        <strain evidence="4">C44</strain>
    </source>
</reference>
<feature type="domain" description="VWFA" evidence="2">
    <location>
        <begin position="444"/>
        <end position="635"/>
    </location>
</feature>
<dbReference type="Gene3D" id="3.40.50.410">
    <property type="entry name" value="von Willebrand factor, type A domain"/>
    <property type="match status" value="1"/>
</dbReference>
<feature type="region of interest" description="Disordered" evidence="1">
    <location>
        <begin position="258"/>
        <end position="283"/>
    </location>
</feature>